<protein>
    <submittedName>
        <fullName evidence="1">Uncharacterized protein</fullName>
    </submittedName>
</protein>
<dbReference type="EMBL" id="CM020619">
    <property type="protein sequence ID" value="KAK1863417.1"/>
    <property type="molecule type" value="Genomic_DNA"/>
</dbReference>
<evidence type="ECO:0000313" key="2">
    <source>
        <dbReference type="Proteomes" id="UP000798662"/>
    </source>
</evidence>
<organism evidence="1 2">
    <name type="scientific">Pyropia yezoensis</name>
    <name type="common">Susabi-nori</name>
    <name type="synonym">Porphyra yezoensis</name>
    <dbReference type="NCBI Taxonomy" id="2788"/>
    <lineage>
        <taxon>Eukaryota</taxon>
        <taxon>Rhodophyta</taxon>
        <taxon>Bangiophyceae</taxon>
        <taxon>Bangiales</taxon>
        <taxon>Bangiaceae</taxon>
        <taxon>Pyropia</taxon>
    </lineage>
</organism>
<reference evidence="1" key="1">
    <citation type="submission" date="2019-11" db="EMBL/GenBank/DDBJ databases">
        <title>Nori genome reveals adaptations in red seaweeds to the harsh intertidal environment.</title>
        <authorList>
            <person name="Wang D."/>
            <person name="Mao Y."/>
        </authorList>
    </citation>
    <scope>NUCLEOTIDE SEQUENCE</scope>
    <source>
        <tissue evidence="1">Gametophyte</tissue>
    </source>
</reference>
<evidence type="ECO:0000313" key="1">
    <source>
        <dbReference type="EMBL" id="KAK1863417.1"/>
    </source>
</evidence>
<keyword evidence="2" id="KW-1185">Reference proteome</keyword>
<gene>
    <name evidence="1" type="ORF">I4F81_005973</name>
</gene>
<accession>A0ACC3BZU3</accession>
<sequence>MMGWPSTLAATLLIACVCCIADPVRAHPPPPPTHSGTAAAYDRATHIIDAYIASTVGDAQARQGAQGVYTFHRPDVKVYGTAIVFHGGFGKPSDTSGTTAYLHANGWNVYAPPLAGHAFEGTRWPSTRLRGEYGGDLARQLLLQDPVLGPIAAGINNGTLAAPVHGPDGFVYDDAMRWALEVLSKGMGPAAYKTLVNAFELLITATAYPGKQAALHKYFETDHMRYATDAAARVMDVVSLPGPVVVVGYSMGGVEALYASAWSAGIVSRAVLYAPFVDAAAPTGSPGLRHLLQAVGALDLYVAPVPNDTAIPSVMLPAASLVGHTLLDGDLHAAVREQTDVFCVFAEDDEMADVAAGLRVCRDGVASAGSRSFLYPARLGLGHSAAPSPFNPYNAPLLQETWRFLVTGEVHTSQMINKTGDPALPNVPPMVGAVSMARPAHAEAFDWRMGTLE</sequence>
<dbReference type="Proteomes" id="UP000798662">
    <property type="component" value="Chromosome 2"/>
</dbReference>
<comment type="caution">
    <text evidence="1">The sequence shown here is derived from an EMBL/GenBank/DDBJ whole genome shotgun (WGS) entry which is preliminary data.</text>
</comment>
<proteinExistence type="predicted"/>
<name>A0ACC3BZU3_PYRYE</name>